<dbReference type="InterPro" id="IPR045635">
    <property type="entry name" value="DUF6412"/>
</dbReference>
<comment type="caution">
    <text evidence="3">The sequence shown here is derived from an EMBL/GenBank/DDBJ whole genome shotgun (WGS) entry which is preliminary data.</text>
</comment>
<keyword evidence="2" id="KW-0472">Membrane</keyword>
<evidence type="ECO:0000313" key="3">
    <source>
        <dbReference type="EMBL" id="GIF57114.1"/>
    </source>
</evidence>
<keyword evidence="4" id="KW-1185">Reference proteome</keyword>
<evidence type="ECO:0000313" key="4">
    <source>
        <dbReference type="Proteomes" id="UP000624325"/>
    </source>
</evidence>
<reference evidence="3 4" key="1">
    <citation type="submission" date="2021-01" db="EMBL/GenBank/DDBJ databases">
        <title>Whole genome shotgun sequence of Asanoa iriomotensis NBRC 100142.</title>
        <authorList>
            <person name="Komaki H."/>
            <person name="Tamura T."/>
        </authorList>
    </citation>
    <scope>NUCLEOTIDE SEQUENCE [LARGE SCALE GENOMIC DNA]</scope>
    <source>
        <strain evidence="3 4">NBRC 100142</strain>
    </source>
</reference>
<dbReference type="EMBL" id="BONC01000020">
    <property type="protein sequence ID" value="GIF57114.1"/>
    <property type="molecule type" value="Genomic_DNA"/>
</dbReference>
<keyword evidence="2" id="KW-1133">Transmembrane helix</keyword>
<feature type="region of interest" description="Disordered" evidence="1">
    <location>
        <begin position="50"/>
        <end position="94"/>
    </location>
</feature>
<dbReference type="Pfam" id="PF19950">
    <property type="entry name" value="DUF6412"/>
    <property type="match status" value="1"/>
</dbReference>
<evidence type="ECO:0000256" key="1">
    <source>
        <dbReference type="SAM" id="MobiDB-lite"/>
    </source>
</evidence>
<gene>
    <name evidence="3" type="ORF">Air01nite_32090</name>
</gene>
<sequence>MRLVISALTGALLFALVDASDAASPWAFLAAALAAALLVAATLGALAPGRHQRADATTRGATLRARAQRRRIPRALDPDGRGRPRPRAPSLHLA</sequence>
<accession>A0ABQ4C2Z6</accession>
<keyword evidence="2" id="KW-0812">Transmembrane</keyword>
<protein>
    <submittedName>
        <fullName evidence="3">Uncharacterized protein</fullName>
    </submittedName>
</protein>
<proteinExistence type="predicted"/>
<dbReference type="Proteomes" id="UP000624325">
    <property type="component" value="Unassembled WGS sequence"/>
</dbReference>
<dbReference type="RefSeq" id="WP_203703283.1">
    <property type="nucleotide sequence ID" value="NZ_BAAALU010000001.1"/>
</dbReference>
<name>A0ABQ4C2Z6_9ACTN</name>
<evidence type="ECO:0000256" key="2">
    <source>
        <dbReference type="SAM" id="Phobius"/>
    </source>
</evidence>
<feature type="compositionally biased region" description="Low complexity" evidence="1">
    <location>
        <begin position="55"/>
        <end position="65"/>
    </location>
</feature>
<feature type="transmembrane region" description="Helical" evidence="2">
    <location>
        <begin position="29"/>
        <end position="49"/>
    </location>
</feature>
<organism evidence="3 4">
    <name type="scientific">Asanoa iriomotensis</name>
    <dbReference type="NCBI Taxonomy" id="234613"/>
    <lineage>
        <taxon>Bacteria</taxon>
        <taxon>Bacillati</taxon>
        <taxon>Actinomycetota</taxon>
        <taxon>Actinomycetes</taxon>
        <taxon>Micromonosporales</taxon>
        <taxon>Micromonosporaceae</taxon>
        <taxon>Asanoa</taxon>
    </lineage>
</organism>